<feature type="compositionally biased region" description="Basic and acidic residues" evidence="1">
    <location>
        <begin position="39"/>
        <end position="51"/>
    </location>
</feature>
<gene>
    <name evidence="2" type="ORF">TSPGSL018_5416</name>
</gene>
<dbReference type="AlphaFoldDB" id="A0A061SBQ9"/>
<proteinExistence type="predicted"/>
<feature type="compositionally biased region" description="Polar residues" evidence="1">
    <location>
        <begin position="59"/>
        <end position="76"/>
    </location>
</feature>
<evidence type="ECO:0000313" key="2">
    <source>
        <dbReference type="EMBL" id="JAC82577.1"/>
    </source>
</evidence>
<organism evidence="2">
    <name type="scientific">Tetraselmis sp. GSL018</name>
    <dbReference type="NCBI Taxonomy" id="582737"/>
    <lineage>
        <taxon>Eukaryota</taxon>
        <taxon>Viridiplantae</taxon>
        <taxon>Chlorophyta</taxon>
        <taxon>core chlorophytes</taxon>
        <taxon>Chlorodendrophyceae</taxon>
        <taxon>Chlorodendrales</taxon>
        <taxon>Chlorodendraceae</taxon>
        <taxon>Tetraselmis</taxon>
    </lineage>
</organism>
<name>A0A061SBQ9_9CHLO</name>
<dbReference type="EMBL" id="GBEZ01002483">
    <property type="protein sequence ID" value="JAC82577.1"/>
    <property type="molecule type" value="Transcribed_RNA"/>
</dbReference>
<accession>A0A061SBQ9</accession>
<sequence length="265" mass="30222">MSTVLRGQWTKIEFEELKKRRQAAAQKAARFISVLSESVTEHAGEQHKSTENKNGGGNQAANSTNEVKQIKSSESQPAGAGRIKSLVKKHAKKMRSITGQSMPNASVVLDDFTPVPELVKLLVTEAFINLRNLQYVRVMGIYWLQRARYIRKRRFYERNRDNPMYKNQSHPLPPKLLPMPRGCRASELQVIMQQGVYETAIMEVEGGWDLSEKRNMSASENTGDKYLSETERQRVPHVQERLRKRLFMCNISLKAGLTTSWTVGT</sequence>
<protein>
    <submittedName>
        <fullName evidence="2">Uncharacterized protein</fullName>
    </submittedName>
</protein>
<reference evidence="2" key="1">
    <citation type="submission" date="2014-05" db="EMBL/GenBank/DDBJ databases">
        <title>The transcriptome of the halophilic microalga Tetraselmis sp. GSL018 isolated from the Great Salt Lake, Utah.</title>
        <authorList>
            <person name="Jinkerson R.E."/>
            <person name="D'Adamo S."/>
            <person name="Posewitz M.C."/>
        </authorList>
    </citation>
    <scope>NUCLEOTIDE SEQUENCE</scope>
    <source>
        <strain evidence="2">GSL018</strain>
    </source>
</reference>
<evidence type="ECO:0000256" key="1">
    <source>
        <dbReference type="SAM" id="MobiDB-lite"/>
    </source>
</evidence>
<feature type="region of interest" description="Disordered" evidence="1">
    <location>
        <begin position="39"/>
        <end position="82"/>
    </location>
</feature>